<accession>A0A2U2J167</accession>
<dbReference type="SUPFAM" id="SSF48452">
    <property type="entry name" value="TPR-like"/>
    <property type="match status" value="1"/>
</dbReference>
<dbReference type="InterPro" id="IPR011990">
    <property type="entry name" value="TPR-like_helical_dom_sf"/>
</dbReference>
<organism evidence="4 5">
    <name type="scientific">Allosphingosinicella humi</name>
    <dbReference type="NCBI Taxonomy" id="2068657"/>
    <lineage>
        <taxon>Bacteria</taxon>
        <taxon>Pseudomonadati</taxon>
        <taxon>Pseudomonadota</taxon>
        <taxon>Alphaproteobacteria</taxon>
        <taxon>Sphingomonadales</taxon>
        <taxon>Sphingomonadaceae</taxon>
        <taxon>Allosphingosinicella</taxon>
    </lineage>
</organism>
<dbReference type="OrthoDB" id="9778494at2"/>
<dbReference type="SMART" id="SM00028">
    <property type="entry name" value="TPR"/>
    <property type="match status" value="3"/>
</dbReference>
<dbReference type="EMBL" id="QFFF01000001">
    <property type="protein sequence ID" value="PWG02057.1"/>
    <property type="molecule type" value="Genomic_DNA"/>
</dbReference>
<dbReference type="PANTHER" id="PTHR45588:SF1">
    <property type="entry name" value="WW DOMAIN-CONTAINING PROTEIN"/>
    <property type="match status" value="1"/>
</dbReference>
<dbReference type="InterPro" id="IPR013105">
    <property type="entry name" value="TPR_2"/>
</dbReference>
<dbReference type="Gene3D" id="1.25.40.10">
    <property type="entry name" value="Tetratricopeptide repeat domain"/>
    <property type="match status" value="2"/>
</dbReference>
<keyword evidence="2 3" id="KW-0802">TPR repeat</keyword>
<dbReference type="InterPro" id="IPR011716">
    <property type="entry name" value="TPR-3"/>
</dbReference>
<reference evidence="4 5" key="1">
    <citation type="submission" date="2018-05" db="EMBL/GenBank/DDBJ databases">
        <title>Genome of Sphingosinicella humi QZX222.</title>
        <authorList>
            <person name="Qiao Z."/>
            <person name="Wang G."/>
        </authorList>
    </citation>
    <scope>NUCLEOTIDE SEQUENCE [LARGE SCALE GENOMIC DNA]</scope>
    <source>
        <strain evidence="4 5">QZX222</strain>
    </source>
</reference>
<evidence type="ECO:0008006" key="6">
    <source>
        <dbReference type="Google" id="ProtNLM"/>
    </source>
</evidence>
<dbReference type="RefSeq" id="WP_109270197.1">
    <property type="nucleotide sequence ID" value="NZ_QFFF01000001.1"/>
</dbReference>
<dbReference type="Proteomes" id="UP000245916">
    <property type="component" value="Unassembled WGS sequence"/>
</dbReference>
<evidence type="ECO:0000313" key="5">
    <source>
        <dbReference type="Proteomes" id="UP000245916"/>
    </source>
</evidence>
<gene>
    <name evidence="4" type="ORF">DF286_03605</name>
</gene>
<name>A0A2U2J167_9SPHN</name>
<keyword evidence="1" id="KW-0677">Repeat</keyword>
<dbReference type="AlphaFoldDB" id="A0A2U2J167"/>
<proteinExistence type="predicted"/>
<protein>
    <recommendedName>
        <fullName evidence="6">Tetratricopeptide repeat protein</fullName>
    </recommendedName>
</protein>
<comment type="caution">
    <text evidence="4">The sequence shown here is derived from an EMBL/GenBank/DDBJ whole genome shotgun (WGS) entry which is preliminary data.</text>
</comment>
<evidence type="ECO:0000313" key="4">
    <source>
        <dbReference type="EMBL" id="PWG02057.1"/>
    </source>
</evidence>
<evidence type="ECO:0000256" key="1">
    <source>
        <dbReference type="ARBA" id="ARBA00022737"/>
    </source>
</evidence>
<dbReference type="Pfam" id="PF07719">
    <property type="entry name" value="TPR_2"/>
    <property type="match status" value="1"/>
</dbReference>
<dbReference type="PROSITE" id="PS50005">
    <property type="entry name" value="TPR"/>
    <property type="match status" value="1"/>
</dbReference>
<keyword evidence="5" id="KW-1185">Reference proteome</keyword>
<evidence type="ECO:0000256" key="2">
    <source>
        <dbReference type="ARBA" id="ARBA00022803"/>
    </source>
</evidence>
<feature type="repeat" description="TPR" evidence="3">
    <location>
        <begin position="520"/>
        <end position="553"/>
    </location>
</feature>
<dbReference type="InterPro" id="IPR019734">
    <property type="entry name" value="TPR_rpt"/>
</dbReference>
<sequence>MTGLAKSLALAAAGGALISITPGGGPDMSDETLARLDPSRQAATLCGNKGPGASTLRSRLMLLASNAAFAAVPEGSASMPLLEGMGRVHFPITTSKPLAQRYFDQGLTLAYGFNHAAAIRSFREAQRLDPGCAMCWWGEALAHGPNINAPMDASSLGETMAALQRAQTLAGRAQPAERALIAALATRYSADPEADRPALDMLYANAMLDAAKRYPEDDQIALLAAEAAMDTRPWDYWEADGRTPKGRIGEAIALVDRVLAHSPDHPQAAHLQIHLMEASINPKRAEAAADRLAAPLVPAAGHLVHMPAHIYYRLGRWQDSIKANVAAARADEAFFRSGGGSGLYRYGYYPHNVHFIVTSAQMAGDMGTAIREARRLSSILDAELASKVAWVQPITAAPYLAYAQFAPPRAVLALGEADKRLPYVAAMRRYARATAYARERDRRGFGAELAALRAIRDGQDFQPMMDQGVPARDLLNLADAAAQARFAYASGRYDEAIRLYQQAAAIEDQLPYMEPPFWYYPVHQSLGAALYRAGRYDEARNAFMKALAEAPNNGWALYGLAATERAQGRPTQAAAADAALERAWLGDRRWLTMDRL</sequence>
<dbReference type="Pfam" id="PF07720">
    <property type="entry name" value="TPR_3"/>
    <property type="match status" value="1"/>
</dbReference>
<evidence type="ECO:0000256" key="3">
    <source>
        <dbReference type="PROSITE-ProRule" id="PRU00339"/>
    </source>
</evidence>
<dbReference type="PANTHER" id="PTHR45588">
    <property type="entry name" value="TPR DOMAIN-CONTAINING PROTEIN"/>
    <property type="match status" value="1"/>
</dbReference>